<proteinExistence type="predicted"/>
<evidence type="ECO:0000313" key="1">
    <source>
        <dbReference type="EMBL" id="TDU28167.1"/>
    </source>
</evidence>
<sequence>MTVNVATAITIEELKGLSSFDAAEARVREALTSSLRDPEGFVRFFGRYTSWNGFFGSAVATLAGKLGRCRGLFLDPQQPVQQLADRSVYVASFFFDAARDEFDDRDTVHRDTHRCLAQSTLKGLIDWYAGRGVDAFKDTNALNELLREPMWLRTLNAQVAHGYGAGTPDDLPAAFRSMGYHLGSELLADQEFSLIDQTMREGAPEMTEFLRQHKVNIAGQDHVAYQWVSIHSGHGGGAEADHFKWATRGARLAFRYVVPELHDELRREIHKGFRAFAADHEEFFTRVNQPT</sequence>
<dbReference type="EMBL" id="SOBT01000009">
    <property type="protein sequence ID" value="TDU28167.1"/>
    <property type="molecule type" value="Genomic_DNA"/>
</dbReference>
<name>A0A4S3JYK5_9GAMM</name>
<organism evidence="1 2">
    <name type="scientific">Panacagrimonas perspica</name>
    <dbReference type="NCBI Taxonomy" id="381431"/>
    <lineage>
        <taxon>Bacteria</taxon>
        <taxon>Pseudomonadati</taxon>
        <taxon>Pseudomonadota</taxon>
        <taxon>Gammaproteobacteria</taxon>
        <taxon>Nevskiales</taxon>
        <taxon>Nevskiaceae</taxon>
        <taxon>Panacagrimonas</taxon>
    </lineage>
</organism>
<accession>A0A4S3JYK5</accession>
<dbReference type="AlphaFoldDB" id="A0A4S3JYK5"/>
<protein>
    <submittedName>
        <fullName evidence="1">Uncharacterized protein</fullName>
    </submittedName>
</protein>
<evidence type="ECO:0000313" key="2">
    <source>
        <dbReference type="Proteomes" id="UP000295341"/>
    </source>
</evidence>
<keyword evidence="2" id="KW-1185">Reference proteome</keyword>
<reference evidence="1 2" key="1">
    <citation type="submission" date="2019-03" db="EMBL/GenBank/DDBJ databases">
        <title>Genomic Encyclopedia of Type Strains, Phase IV (KMG-IV): sequencing the most valuable type-strain genomes for metagenomic binning, comparative biology and taxonomic classification.</title>
        <authorList>
            <person name="Goeker M."/>
        </authorList>
    </citation>
    <scope>NUCLEOTIDE SEQUENCE [LARGE SCALE GENOMIC DNA]</scope>
    <source>
        <strain evidence="1 2">DSM 26377</strain>
    </source>
</reference>
<dbReference type="Proteomes" id="UP000295341">
    <property type="component" value="Unassembled WGS sequence"/>
</dbReference>
<gene>
    <name evidence="1" type="ORF">DFR24_2532</name>
</gene>
<dbReference type="RefSeq" id="WP_133881746.1">
    <property type="nucleotide sequence ID" value="NZ_MWIN01000044.1"/>
</dbReference>
<dbReference type="OrthoDB" id="9155319at2"/>
<comment type="caution">
    <text evidence="1">The sequence shown here is derived from an EMBL/GenBank/DDBJ whole genome shotgun (WGS) entry which is preliminary data.</text>
</comment>